<comment type="caution">
    <text evidence="4">The sequence shown here is derived from an EMBL/GenBank/DDBJ whole genome shotgun (WGS) entry which is preliminary data.</text>
</comment>
<dbReference type="GO" id="GO:0003955">
    <property type="term" value="F:NAD(P)H dehydrogenase (quinone) activity"/>
    <property type="evidence" value="ECO:0007669"/>
    <property type="project" value="TreeGrafter"/>
</dbReference>
<evidence type="ECO:0000256" key="1">
    <source>
        <dbReference type="ARBA" id="ARBA00006252"/>
    </source>
</evidence>
<dbReference type="InterPro" id="IPR003680">
    <property type="entry name" value="Flavodoxin_fold"/>
</dbReference>
<comment type="similarity">
    <text evidence="1">Belongs to the NAD(P)H dehydrogenase (quinone) family.</text>
</comment>
<protein>
    <submittedName>
        <fullName evidence="4">NAD(P)H dehydrogenase</fullName>
    </submittedName>
</protein>
<keyword evidence="2" id="KW-0560">Oxidoreductase</keyword>
<name>A0A147HTU0_9SPHN</name>
<dbReference type="EMBL" id="LDTD01000115">
    <property type="protein sequence ID" value="KTT68294.1"/>
    <property type="molecule type" value="Genomic_DNA"/>
</dbReference>
<evidence type="ECO:0000313" key="4">
    <source>
        <dbReference type="EMBL" id="KTT68294.1"/>
    </source>
</evidence>
<dbReference type="Proteomes" id="UP000072867">
    <property type="component" value="Unassembled WGS sequence"/>
</dbReference>
<dbReference type="PANTHER" id="PTHR10204:SF34">
    <property type="entry name" value="NAD(P)H DEHYDROGENASE [QUINONE] 1 ISOFORM 1"/>
    <property type="match status" value="1"/>
</dbReference>
<sequence>MSNSSQTTGRHVVILSHPESGSFNHAIANAYCDAVRWAGQEVVLRDLYAIGFDPVLKATEKPGPRHPHPLRDVADELEIIRRSDVFVLIYPIWFGSAPAMLKGYVDRVLGAGVVPEAVKDGKPTGLLGGKQLLSFTTSATHGVWLAEQGQESALVTVFDRYLVHAFGMKGDKHVHFDHITDELTPRFAGQNLRDVKDEAQRMCTKLRENAEHEIRRA</sequence>
<dbReference type="PANTHER" id="PTHR10204">
    <property type="entry name" value="NAD P H OXIDOREDUCTASE-RELATED"/>
    <property type="match status" value="1"/>
</dbReference>
<dbReference type="AlphaFoldDB" id="A0A147HTU0"/>
<evidence type="ECO:0000313" key="5">
    <source>
        <dbReference type="Proteomes" id="UP000072867"/>
    </source>
</evidence>
<dbReference type="Pfam" id="PF02525">
    <property type="entry name" value="Flavodoxin_2"/>
    <property type="match status" value="1"/>
</dbReference>
<evidence type="ECO:0000256" key="2">
    <source>
        <dbReference type="ARBA" id="ARBA00023002"/>
    </source>
</evidence>
<proteinExistence type="inferred from homology"/>
<feature type="domain" description="Flavodoxin-like fold" evidence="3">
    <location>
        <begin position="10"/>
        <end position="179"/>
    </location>
</feature>
<dbReference type="InterPro" id="IPR029039">
    <property type="entry name" value="Flavoprotein-like_sf"/>
</dbReference>
<reference evidence="4 5" key="1">
    <citation type="journal article" date="2016" name="Front. Microbiol.">
        <title>Genomic Resource of Rice Seed Associated Bacteria.</title>
        <authorList>
            <person name="Midha S."/>
            <person name="Bansal K."/>
            <person name="Sharma S."/>
            <person name="Kumar N."/>
            <person name="Patil P.P."/>
            <person name="Chaudhry V."/>
            <person name="Patil P.B."/>
        </authorList>
    </citation>
    <scope>NUCLEOTIDE SEQUENCE [LARGE SCALE GENOMIC DNA]</scope>
    <source>
        <strain evidence="4 5">NS319</strain>
    </source>
</reference>
<accession>A0A147HTU0</accession>
<dbReference type="SUPFAM" id="SSF52218">
    <property type="entry name" value="Flavoproteins"/>
    <property type="match status" value="1"/>
</dbReference>
<dbReference type="GO" id="GO:0005829">
    <property type="term" value="C:cytosol"/>
    <property type="evidence" value="ECO:0007669"/>
    <property type="project" value="TreeGrafter"/>
</dbReference>
<evidence type="ECO:0000259" key="3">
    <source>
        <dbReference type="Pfam" id="PF02525"/>
    </source>
</evidence>
<gene>
    <name evidence="4" type="ORF">NS319_14705</name>
</gene>
<dbReference type="PATRIC" id="fig|33051.3.peg.353"/>
<dbReference type="InterPro" id="IPR051545">
    <property type="entry name" value="NAD(P)H_dehydrogenase_qn"/>
</dbReference>
<dbReference type="RefSeq" id="WP_058734262.1">
    <property type="nucleotide sequence ID" value="NZ_LDTD01000115.1"/>
</dbReference>
<organism evidence="4 5">
    <name type="scientific">Sphingomonas sanguinis</name>
    <dbReference type="NCBI Taxonomy" id="33051"/>
    <lineage>
        <taxon>Bacteria</taxon>
        <taxon>Pseudomonadati</taxon>
        <taxon>Pseudomonadota</taxon>
        <taxon>Alphaproteobacteria</taxon>
        <taxon>Sphingomonadales</taxon>
        <taxon>Sphingomonadaceae</taxon>
        <taxon>Sphingomonas</taxon>
    </lineage>
</organism>
<dbReference type="Gene3D" id="3.40.50.360">
    <property type="match status" value="1"/>
</dbReference>